<evidence type="ECO:0000313" key="5">
    <source>
        <dbReference type="EMBL" id="QDU56706.1"/>
    </source>
</evidence>
<dbReference type="InterPro" id="IPR044068">
    <property type="entry name" value="CB"/>
</dbReference>
<dbReference type="GO" id="GO:0015074">
    <property type="term" value="P:DNA integration"/>
    <property type="evidence" value="ECO:0007669"/>
    <property type="project" value="UniProtKB-KW"/>
</dbReference>
<dbReference type="EMBL" id="CP036278">
    <property type="protein sequence ID" value="QDU56706.1"/>
    <property type="molecule type" value="Genomic_DNA"/>
</dbReference>
<dbReference type="GO" id="GO:0003677">
    <property type="term" value="F:DNA binding"/>
    <property type="evidence" value="ECO:0007669"/>
    <property type="project" value="UniProtKB-UniRule"/>
</dbReference>
<dbReference type="InterPro" id="IPR011010">
    <property type="entry name" value="DNA_brk_join_enz"/>
</dbReference>
<dbReference type="InterPro" id="IPR010998">
    <property type="entry name" value="Integrase_recombinase_N"/>
</dbReference>
<feature type="domain" description="Core-binding (CB)" evidence="4">
    <location>
        <begin position="3"/>
        <end position="88"/>
    </location>
</feature>
<dbReference type="RefSeq" id="WP_197528350.1">
    <property type="nucleotide sequence ID" value="NZ_CP036278.1"/>
</dbReference>
<keyword evidence="6" id="KW-1185">Reference proteome</keyword>
<keyword evidence="2 3" id="KW-0238">DNA-binding</keyword>
<dbReference type="Proteomes" id="UP000315750">
    <property type="component" value="Chromosome"/>
</dbReference>
<name>A0A518APR1_9BACT</name>
<dbReference type="Pfam" id="PF02899">
    <property type="entry name" value="Phage_int_SAM_1"/>
    <property type="match status" value="1"/>
</dbReference>
<accession>A0A518APR1</accession>
<protein>
    <recommendedName>
        <fullName evidence="4">Core-binding (CB) domain-containing protein</fullName>
    </recommendedName>
</protein>
<evidence type="ECO:0000256" key="1">
    <source>
        <dbReference type="ARBA" id="ARBA00022908"/>
    </source>
</evidence>
<sequence length="118" mass="13352">MSHSFEPVAAKYLAAKKLSSGTCKEYRGTVTKWASWGKGVDVDQIGRSHLREFLDWVHEKATANGGSNAGRAANKSRENLRVILSWAWEQDYLEKLPRFPKPKPQRNVAGRHYLTTPI</sequence>
<dbReference type="Gene3D" id="1.10.150.130">
    <property type="match status" value="1"/>
</dbReference>
<organism evidence="5 6">
    <name type="scientific">Aeoliella mucimassa</name>
    <dbReference type="NCBI Taxonomy" id="2527972"/>
    <lineage>
        <taxon>Bacteria</taxon>
        <taxon>Pseudomonadati</taxon>
        <taxon>Planctomycetota</taxon>
        <taxon>Planctomycetia</taxon>
        <taxon>Pirellulales</taxon>
        <taxon>Lacipirellulaceae</taxon>
        <taxon>Aeoliella</taxon>
    </lineage>
</organism>
<dbReference type="PROSITE" id="PS51900">
    <property type="entry name" value="CB"/>
    <property type="match status" value="1"/>
</dbReference>
<evidence type="ECO:0000259" key="4">
    <source>
        <dbReference type="PROSITE" id="PS51900"/>
    </source>
</evidence>
<proteinExistence type="predicted"/>
<evidence type="ECO:0000313" key="6">
    <source>
        <dbReference type="Proteomes" id="UP000315750"/>
    </source>
</evidence>
<dbReference type="InterPro" id="IPR004107">
    <property type="entry name" value="Integrase_SAM-like_N"/>
</dbReference>
<dbReference type="KEGG" id="amuc:Pan181_29160"/>
<reference evidence="5 6" key="1">
    <citation type="submission" date="2019-02" db="EMBL/GenBank/DDBJ databases">
        <title>Deep-cultivation of Planctomycetes and their phenomic and genomic characterization uncovers novel biology.</title>
        <authorList>
            <person name="Wiegand S."/>
            <person name="Jogler M."/>
            <person name="Boedeker C."/>
            <person name="Pinto D."/>
            <person name="Vollmers J."/>
            <person name="Rivas-Marin E."/>
            <person name="Kohn T."/>
            <person name="Peeters S.H."/>
            <person name="Heuer A."/>
            <person name="Rast P."/>
            <person name="Oberbeckmann S."/>
            <person name="Bunk B."/>
            <person name="Jeske O."/>
            <person name="Meyerdierks A."/>
            <person name="Storesund J.E."/>
            <person name="Kallscheuer N."/>
            <person name="Luecker S."/>
            <person name="Lage O.M."/>
            <person name="Pohl T."/>
            <person name="Merkel B.J."/>
            <person name="Hornburger P."/>
            <person name="Mueller R.-W."/>
            <person name="Bruemmer F."/>
            <person name="Labrenz M."/>
            <person name="Spormann A.M."/>
            <person name="Op den Camp H."/>
            <person name="Overmann J."/>
            <person name="Amann R."/>
            <person name="Jetten M.S.M."/>
            <person name="Mascher T."/>
            <person name="Medema M.H."/>
            <person name="Devos D.P."/>
            <person name="Kaster A.-K."/>
            <person name="Ovreas L."/>
            <person name="Rohde M."/>
            <person name="Galperin M.Y."/>
            <person name="Jogler C."/>
        </authorList>
    </citation>
    <scope>NUCLEOTIDE SEQUENCE [LARGE SCALE GENOMIC DNA]</scope>
    <source>
        <strain evidence="5 6">Pan181</strain>
    </source>
</reference>
<gene>
    <name evidence="5" type="ORF">Pan181_29160</name>
</gene>
<dbReference type="AlphaFoldDB" id="A0A518APR1"/>
<evidence type="ECO:0000256" key="3">
    <source>
        <dbReference type="PROSITE-ProRule" id="PRU01248"/>
    </source>
</evidence>
<keyword evidence="1" id="KW-0229">DNA integration</keyword>
<dbReference type="SUPFAM" id="SSF56349">
    <property type="entry name" value="DNA breaking-rejoining enzymes"/>
    <property type="match status" value="1"/>
</dbReference>
<evidence type="ECO:0000256" key="2">
    <source>
        <dbReference type="ARBA" id="ARBA00023125"/>
    </source>
</evidence>